<reference evidence="2" key="1">
    <citation type="submission" date="2018-02" db="EMBL/GenBank/DDBJ databases">
        <title>Rhizophora mucronata_Transcriptome.</title>
        <authorList>
            <person name="Meera S.P."/>
            <person name="Sreeshan A."/>
            <person name="Augustine A."/>
        </authorList>
    </citation>
    <scope>NUCLEOTIDE SEQUENCE</scope>
    <source>
        <tissue evidence="2">Leaf</tissue>
    </source>
</reference>
<keyword evidence="1" id="KW-1133">Transmembrane helix</keyword>
<sequence>MVPLFVLKWIPMSSVRIYAFFLSIFLFFSSLELVLLHQYHGRRAMNHT</sequence>
<evidence type="ECO:0000313" key="2">
    <source>
        <dbReference type="EMBL" id="MBX25146.1"/>
    </source>
</evidence>
<keyword evidence="1" id="KW-0812">Transmembrane</keyword>
<keyword evidence="1" id="KW-0472">Membrane</keyword>
<name>A0A2P2M4J0_RHIMU</name>
<organism evidence="2">
    <name type="scientific">Rhizophora mucronata</name>
    <name type="common">Asiatic mangrove</name>
    <dbReference type="NCBI Taxonomy" id="61149"/>
    <lineage>
        <taxon>Eukaryota</taxon>
        <taxon>Viridiplantae</taxon>
        <taxon>Streptophyta</taxon>
        <taxon>Embryophyta</taxon>
        <taxon>Tracheophyta</taxon>
        <taxon>Spermatophyta</taxon>
        <taxon>Magnoliopsida</taxon>
        <taxon>eudicotyledons</taxon>
        <taxon>Gunneridae</taxon>
        <taxon>Pentapetalae</taxon>
        <taxon>rosids</taxon>
        <taxon>fabids</taxon>
        <taxon>Malpighiales</taxon>
        <taxon>Rhizophoraceae</taxon>
        <taxon>Rhizophora</taxon>
    </lineage>
</organism>
<accession>A0A2P2M4J0</accession>
<feature type="transmembrane region" description="Helical" evidence="1">
    <location>
        <begin position="15"/>
        <end position="36"/>
    </location>
</feature>
<proteinExistence type="predicted"/>
<evidence type="ECO:0000256" key="1">
    <source>
        <dbReference type="SAM" id="Phobius"/>
    </source>
</evidence>
<protein>
    <submittedName>
        <fullName evidence="2">ABC transporter family protein</fullName>
    </submittedName>
</protein>
<dbReference type="EMBL" id="GGEC01044662">
    <property type="protein sequence ID" value="MBX25146.1"/>
    <property type="molecule type" value="Transcribed_RNA"/>
</dbReference>
<dbReference type="AlphaFoldDB" id="A0A2P2M4J0"/>